<evidence type="ECO:0000313" key="1">
    <source>
        <dbReference type="EMBL" id="AEA13624.1"/>
    </source>
</evidence>
<sequence>MRRRNISVKRPLRFYDIAAGKTFVTDQYEVVEIKSSRGAVRLAVAKSPYTGNECYSFAPKRPEIRSATLNGYL</sequence>
<reference key="2">
    <citation type="submission" date="2011-03" db="EMBL/GenBank/DDBJ databases">
        <title>Complete genome sequence of the thermoacidophilic crenarchaeon Thermoproteus uzoniensis 768-20.</title>
        <authorList>
            <person name="Mardanov A.V."/>
            <person name="Gumerov V.M."/>
            <person name="Beletsky A.V."/>
            <person name="Prokofeva M.I."/>
            <person name="Bonch-Osmolovskaya E.A."/>
            <person name="Ravin N.V."/>
            <person name="Skryabin K.G."/>
        </authorList>
    </citation>
    <scope>NUCLEOTIDE SEQUENCE</scope>
    <source>
        <strain>768-20</strain>
    </source>
</reference>
<dbReference type="Proteomes" id="UP000008138">
    <property type="component" value="Chromosome"/>
</dbReference>
<organism evidence="1 2">
    <name type="scientific">Thermoproteus uzoniensis (strain 768-20)</name>
    <dbReference type="NCBI Taxonomy" id="999630"/>
    <lineage>
        <taxon>Archaea</taxon>
        <taxon>Thermoproteota</taxon>
        <taxon>Thermoprotei</taxon>
        <taxon>Thermoproteales</taxon>
        <taxon>Thermoproteaceae</taxon>
        <taxon>Thermoproteus</taxon>
    </lineage>
</organism>
<reference evidence="1 2" key="1">
    <citation type="journal article" date="2011" name="J. Bacteriol.">
        <title>Complete genome sequence of the thermoacidophilic crenarchaeon Thermoproteus uzoniensis 768-20.</title>
        <authorList>
            <person name="Mardanov A.V."/>
            <person name="Gumerov V.M."/>
            <person name="Beletsky A.V."/>
            <person name="Prokofeva M.I."/>
            <person name="Bonch-Osmolovskaya E.A."/>
            <person name="Ravin N.V."/>
            <person name="Skryabin K.G."/>
        </authorList>
    </citation>
    <scope>NUCLEOTIDE SEQUENCE [LARGE SCALE GENOMIC DNA]</scope>
    <source>
        <strain evidence="1 2">768-20</strain>
    </source>
</reference>
<dbReference type="EMBL" id="CP002590">
    <property type="protein sequence ID" value="AEA13624.1"/>
    <property type="molecule type" value="Genomic_DNA"/>
</dbReference>
<keyword evidence="2" id="KW-1185">Reference proteome</keyword>
<evidence type="ECO:0000313" key="2">
    <source>
        <dbReference type="Proteomes" id="UP000008138"/>
    </source>
</evidence>
<dbReference type="AlphaFoldDB" id="F2L5S8"/>
<accession>F2L5S8</accession>
<dbReference type="HOGENOM" id="CLU_2695981_0_0_2"/>
<dbReference type="KEGG" id="tuz:TUZN_2169"/>
<name>F2L5S8_THEU7</name>
<dbReference type="eggNOG" id="arCOG04200">
    <property type="taxonomic scope" value="Archaea"/>
</dbReference>
<protein>
    <submittedName>
        <fullName evidence="1">Uncharacterized protein</fullName>
    </submittedName>
</protein>
<proteinExistence type="predicted"/>
<gene>
    <name evidence="1" type="ordered locus">TUZN_2169</name>
</gene>